<reference evidence="3 4" key="1">
    <citation type="journal article" date="2018" name="Sci. Rep.">
        <title>Genomic signatures of local adaptation to the degree of environmental predictability in rotifers.</title>
        <authorList>
            <person name="Franch-Gras L."/>
            <person name="Hahn C."/>
            <person name="Garcia-Roger E.M."/>
            <person name="Carmona M.J."/>
            <person name="Serra M."/>
            <person name="Gomez A."/>
        </authorList>
    </citation>
    <scope>NUCLEOTIDE SEQUENCE [LARGE SCALE GENOMIC DNA]</scope>
    <source>
        <strain evidence="3">HYR1</strain>
    </source>
</reference>
<evidence type="ECO:0000313" key="3">
    <source>
        <dbReference type="EMBL" id="RNA44683.1"/>
    </source>
</evidence>
<name>A0A3M7T9B0_BRAPC</name>
<dbReference type="Pfam" id="PF00087">
    <property type="entry name" value="Toxin_TOLIP"/>
    <property type="match status" value="1"/>
</dbReference>
<dbReference type="Gene3D" id="2.10.60.10">
    <property type="entry name" value="CD59"/>
    <property type="match status" value="1"/>
</dbReference>
<keyword evidence="4" id="KW-1185">Reference proteome</keyword>
<evidence type="ECO:0000259" key="2">
    <source>
        <dbReference type="Pfam" id="PF00087"/>
    </source>
</evidence>
<gene>
    <name evidence="3" type="ORF">BpHYR1_053711</name>
</gene>
<dbReference type="AlphaFoldDB" id="A0A3M7T9B0"/>
<dbReference type="OrthoDB" id="6234612at2759"/>
<sequence>MNKLAFCVFYLACACFVFQRTMAITCNVGTTGAVTVAASTQSGCTFCMTVKTYAANSVTQTVKSCSPTCVAADGRVAGTGVVTECCQTDNCNSANKQLFSSSLIVLAFLMKFFLLSLINKEESNFNFIDFILEKLKLDNFFFIYNLNSLERLKYTQNGDKYWYDCSFSKHGCKVRMFLLITSDNVKRVFVSKNEHDNHEEDSRD</sequence>
<feature type="signal peptide" evidence="1">
    <location>
        <begin position="1"/>
        <end position="23"/>
    </location>
</feature>
<dbReference type="InterPro" id="IPR035076">
    <property type="entry name" value="Toxin/TOLIP"/>
</dbReference>
<proteinExistence type="predicted"/>
<comment type="caution">
    <text evidence="3">The sequence shown here is derived from an EMBL/GenBank/DDBJ whole genome shotgun (WGS) entry which is preliminary data.</text>
</comment>
<dbReference type="Proteomes" id="UP000276133">
    <property type="component" value="Unassembled WGS sequence"/>
</dbReference>
<feature type="domain" description="Snake toxin/toxin-like" evidence="2">
    <location>
        <begin position="41"/>
        <end position="92"/>
    </location>
</feature>
<dbReference type="PROSITE" id="PS51257">
    <property type="entry name" value="PROKAR_LIPOPROTEIN"/>
    <property type="match status" value="1"/>
</dbReference>
<feature type="chain" id="PRO_5017936563" description="Snake toxin/toxin-like domain-containing protein" evidence="1">
    <location>
        <begin position="24"/>
        <end position="204"/>
    </location>
</feature>
<dbReference type="EMBL" id="REGN01000071">
    <property type="protein sequence ID" value="RNA44683.1"/>
    <property type="molecule type" value="Genomic_DNA"/>
</dbReference>
<dbReference type="SUPFAM" id="SSF57302">
    <property type="entry name" value="Snake toxin-like"/>
    <property type="match status" value="1"/>
</dbReference>
<evidence type="ECO:0000256" key="1">
    <source>
        <dbReference type="SAM" id="SignalP"/>
    </source>
</evidence>
<dbReference type="InterPro" id="IPR045860">
    <property type="entry name" value="Snake_toxin-like_sf"/>
</dbReference>
<evidence type="ECO:0000313" key="4">
    <source>
        <dbReference type="Proteomes" id="UP000276133"/>
    </source>
</evidence>
<accession>A0A3M7T9B0</accession>
<keyword evidence="1" id="KW-0732">Signal</keyword>
<organism evidence="3 4">
    <name type="scientific">Brachionus plicatilis</name>
    <name type="common">Marine rotifer</name>
    <name type="synonym">Brachionus muelleri</name>
    <dbReference type="NCBI Taxonomy" id="10195"/>
    <lineage>
        <taxon>Eukaryota</taxon>
        <taxon>Metazoa</taxon>
        <taxon>Spiralia</taxon>
        <taxon>Gnathifera</taxon>
        <taxon>Rotifera</taxon>
        <taxon>Eurotatoria</taxon>
        <taxon>Monogononta</taxon>
        <taxon>Pseudotrocha</taxon>
        <taxon>Ploima</taxon>
        <taxon>Brachionidae</taxon>
        <taxon>Brachionus</taxon>
    </lineage>
</organism>
<protein>
    <recommendedName>
        <fullName evidence="2">Snake toxin/toxin-like domain-containing protein</fullName>
    </recommendedName>
</protein>